<feature type="compositionally biased region" description="Basic residues" evidence="1">
    <location>
        <begin position="110"/>
        <end position="132"/>
    </location>
</feature>
<protein>
    <submittedName>
        <fullName evidence="2">Fatty acid desaturase Delta-9 fatty acid desaturase</fullName>
        <ecNumber evidence="2">1.14.19.1</ecNumber>
    </submittedName>
</protein>
<evidence type="ECO:0000313" key="2">
    <source>
        <dbReference type="EMBL" id="CAA9487643.1"/>
    </source>
</evidence>
<accession>A0A6J4S2F4</accession>
<dbReference type="AlphaFoldDB" id="A0A6J4S2F4"/>
<reference evidence="2" key="1">
    <citation type="submission" date="2020-02" db="EMBL/GenBank/DDBJ databases">
        <authorList>
            <person name="Meier V. D."/>
        </authorList>
    </citation>
    <scope>NUCLEOTIDE SEQUENCE</scope>
    <source>
        <strain evidence="2">AVDCRST_MAG53</strain>
    </source>
</reference>
<feature type="non-terminal residue" evidence="2">
    <location>
        <position position="308"/>
    </location>
</feature>
<feature type="region of interest" description="Disordered" evidence="1">
    <location>
        <begin position="1"/>
        <end position="182"/>
    </location>
</feature>
<feature type="compositionally biased region" description="Basic and acidic residues" evidence="1">
    <location>
        <begin position="12"/>
        <end position="24"/>
    </location>
</feature>
<feature type="compositionally biased region" description="Basic residues" evidence="1">
    <location>
        <begin position="266"/>
        <end position="280"/>
    </location>
</feature>
<proteinExistence type="predicted"/>
<feature type="compositionally biased region" description="Basic residues" evidence="1">
    <location>
        <begin position="139"/>
        <end position="149"/>
    </location>
</feature>
<feature type="compositionally biased region" description="Basic and acidic residues" evidence="1">
    <location>
        <begin position="79"/>
        <end position="97"/>
    </location>
</feature>
<feature type="region of interest" description="Disordered" evidence="1">
    <location>
        <begin position="233"/>
        <end position="308"/>
    </location>
</feature>
<feature type="non-terminal residue" evidence="2">
    <location>
        <position position="1"/>
    </location>
</feature>
<keyword evidence="2" id="KW-0560">Oxidoreductase</keyword>
<dbReference type="EMBL" id="CADCVR010000036">
    <property type="protein sequence ID" value="CAA9487643.1"/>
    <property type="molecule type" value="Genomic_DNA"/>
</dbReference>
<dbReference type="EC" id="1.14.19.1" evidence="2"/>
<dbReference type="GO" id="GO:0004768">
    <property type="term" value="F:stearoyl-CoA 9-desaturase activity"/>
    <property type="evidence" value="ECO:0007669"/>
    <property type="project" value="UniProtKB-EC"/>
</dbReference>
<organism evidence="2">
    <name type="scientific">uncultured Solirubrobacteraceae bacterium</name>
    <dbReference type="NCBI Taxonomy" id="1162706"/>
    <lineage>
        <taxon>Bacteria</taxon>
        <taxon>Bacillati</taxon>
        <taxon>Actinomycetota</taxon>
        <taxon>Thermoleophilia</taxon>
        <taxon>Solirubrobacterales</taxon>
        <taxon>Solirubrobacteraceae</taxon>
        <taxon>environmental samples</taxon>
    </lineage>
</organism>
<feature type="compositionally biased region" description="Basic residues" evidence="1">
    <location>
        <begin position="1"/>
        <end position="11"/>
    </location>
</feature>
<name>A0A6J4S2F4_9ACTN</name>
<sequence>DGAHRRRHPAQRQREARSLPHGNDHGGAAPGAGPRGHPGLESEPPSLRPRRLRRHVLRHGLRHHDRLPPDAHPPGLRDQPPREGAVRDPRLGRDRGARHLLGGRPPQAPRLHRPRRRSPQPARRPRPRRPRHPQGPLSRARRLAVRSHAARGEGPLRGRPHRRPGDLVGQPDVLPLGRRGPARAVRARLGDRRLGGARPDRPAVGWRGAHARAAPRDLLDQLALPRVRLPPLRHRRRVAQPDVAGPAGHGRELPQQPSRLPDLRAPRARPRPARLERRGHRPDGTPGPGVGREAPERGTAGQEADRGV</sequence>
<feature type="compositionally biased region" description="Basic residues" evidence="1">
    <location>
        <begin position="48"/>
        <end position="65"/>
    </location>
</feature>
<gene>
    <name evidence="2" type="ORF">AVDCRST_MAG53-1105</name>
</gene>
<evidence type="ECO:0000256" key="1">
    <source>
        <dbReference type="SAM" id="MobiDB-lite"/>
    </source>
</evidence>